<keyword evidence="3" id="KW-0804">Transcription</keyword>
<dbReference type="Gene3D" id="1.10.10.10">
    <property type="entry name" value="Winged helix-like DNA-binding domain superfamily/Winged helix DNA-binding domain"/>
    <property type="match status" value="1"/>
</dbReference>
<dbReference type="Gene3D" id="3.40.50.10490">
    <property type="entry name" value="Glucose-6-phosphate isomerase like protein, domain 1"/>
    <property type="match status" value="1"/>
</dbReference>
<accession>A0A3R7CM68</accession>
<dbReference type="InterPro" id="IPR001347">
    <property type="entry name" value="SIS_dom"/>
</dbReference>
<keyword evidence="2" id="KW-0238">DNA-binding</keyword>
<dbReference type="GO" id="GO:0003677">
    <property type="term" value="F:DNA binding"/>
    <property type="evidence" value="ECO:0007669"/>
    <property type="project" value="UniProtKB-KW"/>
</dbReference>
<feature type="domain" description="SIS" evidence="5">
    <location>
        <begin position="99"/>
        <end position="239"/>
    </location>
</feature>
<evidence type="ECO:0000259" key="5">
    <source>
        <dbReference type="PROSITE" id="PS51464"/>
    </source>
</evidence>
<dbReference type="Pfam" id="PF01418">
    <property type="entry name" value="HTH_6"/>
    <property type="match status" value="1"/>
</dbReference>
<evidence type="ECO:0000313" key="7">
    <source>
        <dbReference type="Proteomes" id="UP000284822"/>
    </source>
</evidence>
<dbReference type="GO" id="GO:1901135">
    <property type="term" value="P:carbohydrate derivative metabolic process"/>
    <property type="evidence" value="ECO:0007669"/>
    <property type="project" value="InterPro"/>
</dbReference>
<dbReference type="RefSeq" id="WP_118909977.1">
    <property type="nucleotide sequence ID" value="NZ_QOCS01000003.1"/>
</dbReference>
<protein>
    <submittedName>
        <fullName evidence="6">MurR/RpiR family transcriptional regulator</fullName>
    </submittedName>
</protein>
<dbReference type="PROSITE" id="PS51071">
    <property type="entry name" value="HTH_RPIR"/>
    <property type="match status" value="1"/>
</dbReference>
<dbReference type="InterPro" id="IPR000281">
    <property type="entry name" value="HTH_RpiR"/>
</dbReference>
<dbReference type="InterPro" id="IPR047640">
    <property type="entry name" value="RpiR-like"/>
</dbReference>
<dbReference type="EMBL" id="QOCS01000003">
    <property type="protein sequence ID" value="RHW48664.1"/>
    <property type="molecule type" value="Genomic_DNA"/>
</dbReference>
<evidence type="ECO:0000256" key="1">
    <source>
        <dbReference type="ARBA" id="ARBA00023015"/>
    </source>
</evidence>
<dbReference type="Pfam" id="PF01380">
    <property type="entry name" value="SIS"/>
    <property type="match status" value="1"/>
</dbReference>
<dbReference type="PANTHER" id="PTHR30514:SF1">
    <property type="entry name" value="HTH-TYPE TRANSCRIPTIONAL REGULATOR HEXR-RELATED"/>
    <property type="match status" value="1"/>
</dbReference>
<organism evidence="6 7">
    <name type="scientific">Bombilactobacillus bombi</name>
    <dbReference type="NCBI Taxonomy" id="1303590"/>
    <lineage>
        <taxon>Bacteria</taxon>
        <taxon>Bacillati</taxon>
        <taxon>Bacillota</taxon>
        <taxon>Bacilli</taxon>
        <taxon>Lactobacillales</taxon>
        <taxon>Lactobacillaceae</taxon>
        <taxon>Bombilactobacillus</taxon>
    </lineage>
</organism>
<dbReference type="AlphaFoldDB" id="A0A3R7CM68"/>
<dbReference type="InterPro" id="IPR035472">
    <property type="entry name" value="RpiR-like_SIS"/>
</dbReference>
<dbReference type="InterPro" id="IPR046348">
    <property type="entry name" value="SIS_dom_sf"/>
</dbReference>
<feature type="domain" description="HTH rpiR-type" evidence="4">
    <location>
        <begin position="1"/>
        <end position="71"/>
    </location>
</feature>
<evidence type="ECO:0000259" key="4">
    <source>
        <dbReference type="PROSITE" id="PS51071"/>
    </source>
</evidence>
<gene>
    <name evidence="6" type="ORF">DS832_00935</name>
</gene>
<dbReference type="SUPFAM" id="SSF46689">
    <property type="entry name" value="Homeodomain-like"/>
    <property type="match status" value="1"/>
</dbReference>
<dbReference type="Proteomes" id="UP000284822">
    <property type="component" value="Unassembled WGS sequence"/>
</dbReference>
<sequence>MMPLGPKYTPTEWKIYQFILSNKDKVVTFSLRQLALKLDVSPASVVRTIKKMGYEHYSDLNKQLKHELNIPIVDDDITFQANFYFHQPIINSYTRKFEAFKRLTNNITDFIFYGIGTSNDLASYGARQFVNNGRSAFVVSDPFYPIDRIQNAYHNKAVIVLSVSGETTPTIEQVMNFRTHGAKVISITNNSDNTIANLSDLNFSYFLESKIVGRKLNLTSQIPVVYILERLSRSLVLKQ</sequence>
<dbReference type="GO" id="GO:0097367">
    <property type="term" value="F:carbohydrate derivative binding"/>
    <property type="evidence" value="ECO:0007669"/>
    <property type="project" value="InterPro"/>
</dbReference>
<dbReference type="GO" id="GO:0003700">
    <property type="term" value="F:DNA-binding transcription factor activity"/>
    <property type="evidence" value="ECO:0007669"/>
    <property type="project" value="InterPro"/>
</dbReference>
<evidence type="ECO:0000256" key="2">
    <source>
        <dbReference type="ARBA" id="ARBA00023125"/>
    </source>
</evidence>
<dbReference type="InterPro" id="IPR036388">
    <property type="entry name" value="WH-like_DNA-bd_sf"/>
</dbReference>
<evidence type="ECO:0000313" key="6">
    <source>
        <dbReference type="EMBL" id="RHW48664.1"/>
    </source>
</evidence>
<name>A0A3R7CM68_9LACO</name>
<comment type="caution">
    <text evidence="6">The sequence shown here is derived from an EMBL/GenBank/DDBJ whole genome shotgun (WGS) entry which is preliminary data.</text>
</comment>
<proteinExistence type="predicted"/>
<dbReference type="PROSITE" id="PS51464">
    <property type="entry name" value="SIS"/>
    <property type="match status" value="1"/>
</dbReference>
<dbReference type="SUPFAM" id="SSF53697">
    <property type="entry name" value="SIS domain"/>
    <property type="match status" value="1"/>
</dbReference>
<dbReference type="PANTHER" id="PTHR30514">
    <property type="entry name" value="GLUCOKINASE"/>
    <property type="match status" value="1"/>
</dbReference>
<dbReference type="InterPro" id="IPR009057">
    <property type="entry name" value="Homeodomain-like_sf"/>
</dbReference>
<reference evidence="6 7" key="1">
    <citation type="submission" date="2018-07" db="EMBL/GenBank/DDBJ databases">
        <title>Genome sequences of six Lactobacillus spp. isolated from bumble bee guts.</title>
        <authorList>
            <person name="Motta E.V.S."/>
            <person name="Moran N.A."/>
        </authorList>
    </citation>
    <scope>NUCLEOTIDE SEQUENCE [LARGE SCALE GENOMIC DNA]</scope>
    <source>
        <strain evidence="6 7">LV-8.1</strain>
    </source>
</reference>
<keyword evidence="1" id="KW-0805">Transcription regulation</keyword>
<evidence type="ECO:0000256" key="3">
    <source>
        <dbReference type="ARBA" id="ARBA00023163"/>
    </source>
</evidence>
<dbReference type="CDD" id="cd05013">
    <property type="entry name" value="SIS_RpiR"/>
    <property type="match status" value="1"/>
</dbReference>